<accession>A0A8H7IV56</accession>
<evidence type="ECO:0000313" key="2">
    <source>
        <dbReference type="Proteomes" id="UP000651452"/>
    </source>
</evidence>
<dbReference type="AlphaFoldDB" id="A0A8H7IV56"/>
<evidence type="ECO:0000313" key="1">
    <source>
        <dbReference type="EMBL" id="KAF9692794.1"/>
    </source>
</evidence>
<comment type="caution">
    <text evidence="1">The sequence shown here is derived from an EMBL/GenBank/DDBJ whole genome shotgun (WGS) entry which is preliminary data.</text>
</comment>
<proteinExistence type="predicted"/>
<gene>
    <name evidence="1" type="ORF">EKO04_009142</name>
</gene>
<name>A0A8H7IV56_9PLEO</name>
<organism evidence="1 2">
    <name type="scientific">Ascochyta lentis</name>
    <dbReference type="NCBI Taxonomy" id="205686"/>
    <lineage>
        <taxon>Eukaryota</taxon>
        <taxon>Fungi</taxon>
        <taxon>Dikarya</taxon>
        <taxon>Ascomycota</taxon>
        <taxon>Pezizomycotina</taxon>
        <taxon>Dothideomycetes</taxon>
        <taxon>Pleosporomycetidae</taxon>
        <taxon>Pleosporales</taxon>
        <taxon>Pleosporineae</taxon>
        <taxon>Didymellaceae</taxon>
        <taxon>Ascochyta</taxon>
    </lineage>
</organism>
<protein>
    <submittedName>
        <fullName evidence="1">Uncharacterized protein</fullName>
    </submittedName>
</protein>
<dbReference type="Proteomes" id="UP000651452">
    <property type="component" value="Unassembled WGS sequence"/>
</dbReference>
<dbReference type="EMBL" id="RZGK01000017">
    <property type="protein sequence ID" value="KAF9692794.1"/>
    <property type="molecule type" value="Genomic_DNA"/>
</dbReference>
<dbReference type="OrthoDB" id="10402442at2759"/>
<reference evidence="1" key="1">
    <citation type="submission" date="2018-12" db="EMBL/GenBank/DDBJ databases">
        <authorList>
            <person name="Syme R.A."/>
            <person name="Farfan-Caceres L."/>
            <person name="Lichtenzveig J."/>
        </authorList>
    </citation>
    <scope>NUCLEOTIDE SEQUENCE</scope>
    <source>
        <strain evidence="1">Al4</strain>
    </source>
</reference>
<reference evidence="1" key="2">
    <citation type="submission" date="2020-09" db="EMBL/GenBank/DDBJ databases">
        <title>Reference genome assembly for Australian Ascochyta lentis isolate Al4.</title>
        <authorList>
            <person name="Lee R.C."/>
            <person name="Farfan-Caceres L.M."/>
            <person name="Debler J.W."/>
            <person name="Williams A.H."/>
            <person name="Henares B.M."/>
        </authorList>
    </citation>
    <scope>NUCLEOTIDE SEQUENCE</scope>
    <source>
        <strain evidence="1">Al4</strain>
    </source>
</reference>
<sequence>MAQASASICKAAEKYTPSIVTTGYSNTSTSEQLIWETRHHAQIEEDEGLSGCFGWLRPFTSFFSTTAPKRGTDRLDRLSWQCAGHIEPVVVNSPTNKLDQSIHLHARASCEESFSGSRPDRANIYKCPGIATNEEKIDIYIKNTRHDSSIDPDTQRLSLALTRIAVETARIWDIYEERASRHKQSLVEDTPSITRKLAGQALETPHTATIEDDSQPASSVDQPSTVGLLGKFIESKCESGQTFSLKDGCILVTTDIIVGKKALECQECCQKWH</sequence>
<keyword evidence="2" id="KW-1185">Reference proteome</keyword>